<dbReference type="AlphaFoldDB" id="A0A540WQU1"/>
<comment type="caution">
    <text evidence="2">The sequence shown here is derived from an EMBL/GenBank/DDBJ whole genome shotgun (WGS) entry which is preliminary data.</text>
</comment>
<organism evidence="2 3">
    <name type="scientific">Myxococcus llanfairpwllgwyngyllgogerychwyrndrobwllllantysiliogogogochensis</name>
    <dbReference type="NCBI Taxonomy" id="2590453"/>
    <lineage>
        <taxon>Bacteria</taxon>
        <taxon>Pseudomonadati</taxon>
        <taxon>Myxococcota</taxon>
        <taxon>Myxococcia</taxon>
        <taxon>Myxococcales</taxon>
        <taxon>Cystobacterineae</taxon>
        <taxon>Myxococcaceae</taxon>
        <taxon>Myxococcus</taxon>
    </lineage>
</organism>
<evidence type="ECO:0000313" key="2">
    <source>
        <dbReference type="EMBL" id="TQF10784.1"/>
    </source>
</evidence>
<evidence type="ECO:0000256" key="1">
    <source>
        <dbReference type="SAM" id="SignalP"/>
    </source>
</evidence>
<sequence>MSSIRPLVAGAVLLSMAVPGAALARAASGFLGSPYNPADAGCFSNYYGSARNNCSTTRSWCIPAVVDPAGSYTVNVVAYAPNTSATVGCYATGVDDAISAVWTSGMRYVSSFGSGARYITLTGAYVPGNGQLFVCCDVGPGAGVNGILW</sequence>
<gene>
    <name evidence="2" type="ORF">FJV41_37730</name>
</gene>
<evidence type="ECO:0008006" key="4">
    <source>
        <dbReference type="Google" id="ProtNLM"/>
    </source>
</evidence>
<proteinExistence type="predicted"/>
<dbReference type="Proteomes" id="UP000315369">
    <property type="component" value="Unassembled WGS sequence"/>
</dbReference>
<feature type="signal peptide" evidence="1">
    <location>
        <begin position="1"/>
        <end position="24"/>
    </location>
</feature>
<keyword evidence="3" id="KW-1185">Reference proteome</keyword>
<dbReference type="EMBL" id="VIFM01000230">
    <property type="protein sequence ID" value="TQF10784.1"/>
    <property type="molecule type" value="Genomic_DNA"/>
</dbReference>
<evidence type="ECO:0000313" key="3">
    <source>
        <dbReference type="Proteomes" id="UP000315369"/>
    </source>
</evidence>
<protein>
    <recommendedName>
        <fullName evidence="4">Secreted protein</fullName>
    </recommendedName>
</protein>
<feature type="chain" id="PRO_5021899187" description="Secreted protein" evidence="1">
    <location>
        <begin position="25"/>
        <end position="149"/>
    </location>
</feature>
<reference evidence="2 3" key="1">
    <citation type="submission" date="2019-06" db="EMBL/GenBank/DDBJ databases">
        <authorList>
            <person name="Livingstone P."/>
            <person name="Whitworth D."/>
        </authorList>
    </citation>
    <scope>NUCLEOTIDE SEQUENCE [LARGE SCALE GENOMIC DNA]</scope>
    <source>
        <strain evidence="2 3">AM401</strain>
    </source>
</reference>
<accession>A0A540WQU1</accession>
<dbReference type="RefSeq" id="WP_141647456.1">
    <property type="nucleotide sequence ID" value="NZ_VIFM01000230.1"/>
</dbReference>
<keyword evidence="1" id="KW-0732">Signal</keyword>
<dbReference type="OrthoDB" id="5515271at2"/>
<name>A0A540WQU1_9BACT</name>